<evidence type="ECO:0000313" key="6">
    <source>
        <dbReference type="Proteomes" id="UP000694580"/>
    </source>
</evidence>
<dbReference type="SUPFAM" id="SSF57586">
    <property type="entry name" value="TNF receptor-like"/>
    <property type="match status" value="2"/>
</dbReference>
<dbReference type="GO" id="GO:0072674">
    <property type="term" value="P:multinuclear osteoclast differentiation"/>
    <property type="evidence" value="ECO:0007669"/>
    <property type="project" value="TreeGrafter"/>
</dbReference>
<dbReference type="GO" id="GO:0070555">
    <property type="term" value="P:response to interleukin-1"/>
    <property type="evidence" value="ECO:0007669"/>
    <property type="project" value="TreeGrafter"/>
</dbReference>
<evidence type="ECO:0000256" key="2">
    <source>
        <dbReference type="SAM" id="MobiDB-lite"/>
    </source>
</evidence>
<dbReference type="GO" id="GO:0045780">
    <property type="term" value="P:positive regulation of bone resorption"/>
    <property type="evidence" value="ECO:0007669"/>
    <property type="project" value="TreeGrafter"/>
</dbReference>
<dbReference type="PROSITE" id="PS00652">
    <property type="entry name" value="TNFR_NGFR_1"/>
    <property type="match status" value="1"/>
</dbReference>
<dbReference type="PANTHER" id="PTHR47134">
    <property type="entry name" value="TUMOR NECROSIS FACTOR RECEPTOR SUPERFAMILY MEMBER 11A"/>
    <property type="match status" value="1"/>
</dbReference>
<reference evidence="5" key="3">
    <citation type="submission" date="2025-09" db="UniProtKB">
        <authorList>
            <consortium name="Ensembl"/>
        </authorList>
    </citation>
    <scope>IDENTIFICATION</scope>
</reference>
<dbReference type="Ensembl" id="ENSDCDT00010003245.1">
    <property type="protein sequence ID" value="ENSDCDP00010003126.1"/>
    <property type="gene ID" value="ENSDCDG00010001454.1"/>
</dbReference>
<evidence type="ECO:0000256" key="3">
    <source>
        <dbReference type="SAM" id="Phobius"/>
    </source>
</evidence>
<feature type="region of interest" description="Disordered" evidence="2">
    <location>
        <begin position="599"/>
        <end position="657"/>
    </location>
</feature>
<evidence type="ECO:0000259" key="4">
    <source>
        <dbReference type="PROSITE" id="PS50050"/>
    </source>
</evidence>
<reference evidence="5" key="2">
    <citation type="submission" date="2025-08" db="UniProtKB">
        <authorList>
            <consortium name="Ensembl"/>
        </authorList>
    </citation>
    <scope>IDENTIFICATION</scope>
</reference>
<protein>
    <recommendedName>
        <fullName evidence="4">TNFR-Cys domain-containing protein</fullName>
    </recommendedName>
</protein>
<evidence type="ECO:0000256" key="1">
    <source>
        <dbReference type="PROSITE-ProRule" id="PRU00206"/>
    </source>
</evidence>
<name>A0AAY4A7G5_9TELE</name>
<feature type="transmembrane region" description="Helical" evidence="3">
    <location>
        <begin position="291"/>
        <end position="312"/>
    </location>
</feature>
<dbReference type="InterPro" id="IPR001368">
    <property type="entry name" value="TNFR/NGFR_Cys_rich_reg"/>
</dbReference>
<dbReference type="Gene3D" id="2.10.50.10">
    <property type="entry name" value="Tumor Necrosis Factor Receptor, subunit A, domain 2"/>
    <property type="match status" value="2"/>
</dbReference>
<keyword evidence="3" id="KW-0472">Membrane</keyword>
<comment type="caution">
    <text evidence="1">Lacks conserved residue(s) required for the propagation of feature annotation.</text>
</comment>
<keyword evidence="3" id="KW-0812">Transmembrane</keyword>
<gene>
    <name evidence="5" type="primary">TNFRSF11A</name>
</gene>
<dbReference type="GO" id="GO:0009897">
    <property type="term" value="C:external side of plasma membrane"/>
    <property type="evidence" value="ECO:0007669"/>
    <property type="project" value="TreeGrafter"/>
</dbReference>
<evidence type="ECO:0000313" key="5">
    <source>
        <dbReference type="Ensembl" id="ENSDCDP00010003126.1"/>
    </source>
</evidence>
<feature type="disulfide bond" evidence="1">
    <location>
        <begin position="137"/>
        <end position="155"/>
    </location>
</feature>
<feature type="compositionally biased region" description="Polar residues" evidence="2">
    <location>
        <begin position="627"/>
        <end position="650"/>
    </location>
</feature>
<dbReference type="PROSITE" id="PS50050">
    <property type="entry name" value="TNFR_NGFR_2"/>
    <property type="match status" value="1"/>
</dbReference>
<dbReference type="PANTHER" id="PTHR47134:SF1">
    <property type="entry name" value="TUMOR NECROSIS FACTOR RECEPTOR SUPERFAMILY MEMBER 11A"/>
    <property type="match status" value="1"/>
</dbReference>
<dbReference type="GO" id="GO:0005031">
    <property type="term" value="F:tumor necrosis factor receptor activity"/>
    <property type="evidence" value="ECO:0007669"/>
    <property type="project" value="TreeGrafter"/>
</dbReference>
<keyword evidence="6" id="KW-1185">Reference proteome</keyword>
<keyword evidence="1" id="KW-1015">Disulfide bond</keyword>
<dbReference type="Pfam" id="PF00020">
    <property type="entry name" value="TNFR_c6"/>
    <property type="match status" value="1"/>
</dbReference>
<dbReference type="SMART" id="SM00208">
    <property type="entry name" value="TNFR"/>
    <property type="match status" value="2"/>
</dbReference>
<keyword evidence="3" id="KW-1133">Transmembrane helix</keyword>
<organism evidence="5 6">
    <name type="scientific">Denticeps clupeoides</name>
    <name type="common">denticle herring</name>
    <dbReference type="NCBI Taxonomy" id="299321"/>
    <lineage>
        <taxon>Eukaryota</taxon>
        <taxon>Metazoa</taxon>
        <taxon>Chordata</taxon>
        <taxon>Craniata</taxon>
        <taxon>Vertebrata</taxon>
        <taxon>Euteleostomi</taxon>
        <taxon>Actinopterygii</taxon>
        <taxon>Neopterygii</taxon>
        <taxon>Teleostei</taxon>
        <taxon>Clupei</taxon>
        <taxon>Clupeiformes</taxon>
        <taxon>Denticipitoidei</taxon>
        <taxon>Denticipitidae</taxon>
        <taxon>Denticeps</taxon>
    </lineage>
</organism>
<sequence length="657" mass="71271">MVWRPCRPAPVETCREKTVFLNEWPVARSGEMGGASPLPLPLLSPSSPPRLIRERAAQRRAARQCDTAPVPRRPACPADPLYLQPLVHRSQTMRLNFSTSWIFQGWIVCVLAGPCVMCISSCGSNEYSKDKLCCDKCPPGQYVFADCTNASKTKCKRCGTNEYQPDYTHEKNCLIQKFCDTGRGFTHNRPQNYTAPVPCQCVKGFQCESSNCEYCVRIPECPPGEGITAGESDRKLCKACPYGSFSDSHSAEACKAWTNCHTFGKSEVQPGSPKSNAVCGPHPTGPHTSTVMVAILSVIIVMSLVMLSMFFYKEKIKLFSVNVRTCVQNLKRTRIQQETPSPNRAAPHSTFEITCLIPPDGSLNLCPSTPLVTGEEEKAVGPSESSEKEKPASESSCSCVVSMKEPVEVGENEDCSQLVASGTVVACSCGNVDRERDGLGVAGGEGPMLESPLCKNCCPKTLRGCSDCTELQASQDLCLDYSSPAGKEVLPKVRVDLSSRPQANVGLYRQNEPCCCSIDSTTVPVLSSDSSNNQGLSLQDSEDLKLCDAELQSHCSEAALTSGQVTGNNNTTFISSGQVMNFSSDVIVVYVSQVSQGNEMEPDEPFSCPVQEESNEDIFRSIPKPMTDSTPPTSLLSVQGDSNLPVQEVTSEWPEVK</sequence>
<accession>A0AAY4A7G5</accession>
<feature type="domain" description="TNFR-Cys" evidence="4">
    <location>
        <begin position="121"/>
        <end position="155"/>
    </location>
</feature>
<feature type="disulfide bond" evidence="1">
    <location>
        <begin position="134"/>
        <end position="147"/>
    </location>
</feature>
<dbReference type="GO" id="GO:0019955">
    <property type="term" value="F:cytokine binding"/>
    <property type="evidence" value="ECO:0007669"/>
    <property type="project" value="TreeGrafter"/>
</dbReference>
<dbReference type="GO" id="GO:0001503">
    <property type="term" value="P:ossification"/>
    <property type="evidence" value="ECO:0007669"/>
    <property type="project" value="TreeGrafter"/>
</dbReference>
<reference evidence="5 6" key="1">
    <citation type="submission" date="2020-06" db="EMBL/GenBank/DDBJ databases">
        <authorList>
            <consortium name="Wellcome Sanger Institute Data Sharing"/>
        </authorList>
    </citation>
    <scope>NUCLEOTIDE SEQUENCE [LARGE SCALE GENOMIC DNA]</scope>
</reference>
<feature type="repeat" description="TNFR-Cys" evidence="1">
    <location>
        <begin position="121"/>
        <end position="155"/>
    </location>
</feature>
<dbReference type="AlphaFoldDB" id="A0AAY4A7G5"/>
<dbReference type="GeneTree" id="ENSGT00940000168990"/>
<dbReference type="Proteomes" id="UP000694580">
    <property type="component" value="Chromosome 2"/>
</dbReference>
<proteinExistence type="predicted"/>
<dbReference type="InterPro" id="IPR053075">
    <property type="entry name" value="TNFRSF11A"/>
</dbReference>